<evidence type="ECO:0000313" key="7">
    <source>
        <dbReference type="Proteomes" id="UP000379480"/>
    </source>
</evidence>
<comment type="subcellular location">
    <subcellularLocation>
        <location evidence="1">Membrane</location>
    </subcellularLocation>
</comment>
<organism evidence="6 7">
    <name type="scientific">Pseudomonas fluorescens</name>
    <dbReference type="NCBI Taxonomy" id="294"/>
    <lineage>
        <taxon>Bacteria</taxon>
        <taxon>Pseudomonadati</taxon>
        <taxon>Pseudomonadota</taxon>
        <taxon>Gammaproteobacteria</taxon>
        <taxon>Pseudomonadales</taxon>
        <taxon>Pseudomonadaceae</taxon>
        <taxon>Pseudomonas</taxon>
    </lineage>
</organism>
<evidence type="ECO:0000313" key="6">
    <source>
        <dbReference type="EMBL" id="VVO19363.1"/>
    </source>
</evidence>
<dbReference type="AlphaFoldDB" id="A0A5E7DPF0"/>
<keyword evidence="3 5" id="KW-1133">Transmembrane helix</keyword>
<evidence type="ECO:0000256" key="3">
    <source>
        <dbReference type="ARBA" id="ARBA00022989"/>
    </source>
</evidence>
<dbReference type="InterPro" id="IPR023352">
    <property type="entry name" value="MAPEG-like_dom_sf"/>
</dbReference>
<proteinExistence type="predicted"/>
<gene>
    <name evidence="6" type="ORF">PS723_04080</name>
</gene>
<keyword evidence="4 5" id="KW-0472">Membrane</keyword>
<feature type="transmembrane region" description="Helical" evidence="5">
    <location>
        <begin position="6"/>
        <end position="28"/>
    </location>
</feature>
<dbReference type="EMBL" id="CABVHY010000021">
    <property type="protein sequence ID" value="VVO19363.1"/>
    <property type="molecule type" value="Genomic_DNA"/>
</dbReference>
<reference evidence="6 7" key="1">
    <citation type="submission" date="2019-09" db="EMBL/GenBank/DDBJ databases">
        <authorList>
            <person name="Chandra G."/>
            <person name="Truman W A."/>
        </authorList>
    </citation>
    <scope>NUCLEOTIDE SEQUENCE [LARGE SCALE GENOMIC DNA]</scope>
    <source>
        <strain evidence="6">PS723</strain>
    </source>
</reference>
<evidence type="ECO:0000256" key="4">
    <source>
        <dbReference type="ARBA" id="ARBA00023136"/>
    </source>
</evidence>
<dbReference type="SUPFAM" id="SSF161084">
    <property type="entry name" value="MAPEG domain-like"/>
    <property type="match status" value="1"/>
</dbReference>
<sequence>MPMTSSTAIALTGFIGWTLVLLILMELLRGRLVVLKRIPANEFKPDNSNLSPFMQRLARTHANCVEGLPLFGGLLLLALAIDLTSITDPLAYALLTARIAQSILHLASPSVLAVNARFGCFAIQLAIAVYWVIQLWRTMVG</sequence>
<evidence type="ECO:0008006" key="8">
    <source>
        <dbReference type="Google" id="ProtNLM"/>
    </source>
</evidence>
<dbReference type="Gene3D" id="1.20.120.550">
    <property type="entry name" value="Membrane associated eicosanoid/glutathione metabolism-like domain"/>
    <property type="match status" value="1"/>
</dbReference>
<feature type="transmembrane region" description="Helical" evidence="5">
    <location>
        <begin position="64"/>
        <end position="83"/>
    </location>
</feature>
<evidence type="ECO:0000256" key="5">
    <source>
        <dbReference type="SAM" id="Phobius"/>
    </source>
</evidence>
<dbReference type="Pfam" id="PF01124">
    <property type="entry name" value="MAPEG"/>
    <property type="match status" value="1"/>
</dbReference>
<protein>
    <recommendedName>
        <fullName evidence="8">MAPEG family protein</fullName>
    </recommendedName>
</protein>
<dbReference type="GO" id="GO:0016020">
    <property type="term" value="C:membrane"/>
    <property type="evidence" value="ECO:0007669"/>
    <property type="project" value="UniProtKB-SubCell"/>
</dbReference>
<keyword evidence="2 5" id="KW-0812">Transmembrane</keyword>
<feature type="transmembrane region" description="Helical" evidence="5">
    <location>
        <begin position="114"/>
        <end position="133"/>
    </location>
</feature>
<evidence type="ECO:0000256" key="2">
    <source>
        <dbReference type="ARBA" id="ARBA00022692"/>
    </source>
</evidence>
<accession>A0A5E7DPF0</accession>
<dbReference type="Proteomes" id="UP000379480">
    <property type="component" value="Unassembled WGS sequence"/>
</dbReference>
<name>A0A5E7DPF0_PSEFL</name>
<evidence type="ECO:0000256" key="1">
    <source>
        <dbReference type="ARBA" id="ARBA00004370"/>
    </source>
</evidence>
<dbReference type="InterPro" id="IPR001129">
    <property type="entry name" value="Membr-assoc_MAPEG"/>
</dbReference>